<evidence type="ECO:0000313" key="3">
    <source>
        <dbReference type="Proteomes" id="UP001597371"/>
    </source>
</evidence>
<gene>
    <name evidence="2" type="ORF">ACFSKQ_03300</name>
</gene>
<name>A0ABW5CH47_9HYPH</name>
<proteinExistence type="predicted"/>
<evidence type="ECO:0000259" key="1">
    <source>
        <dbReference type="Pfam" id="PF05099"/>
    </source>
</evidence>
<dbReference type="Pfam" id="PF05099">
    <property type="entry name" value="TerB"/>
    <property type="match status" value="1"/>
</dbReference>
<reference evidence="3" key="1">
    <citation type="journal article" date="2019" name="Int. J. Syst. Evol. Microbiol.">
        <title>The Global Catalogue of Microorganisms (GCM) 10K type strain sequencing project: providing services to taxonomists for standard genome sequencing and annotation.</title>
        <authorList>
            <consortium name="The Broad Institute Genomics Platform"/>
            <consortium name="The Broad Institute Genome Sequencing Center for Infectious Disease"/>
            <person name="Wu L."/>
            <person name="Ma J."/>
        </authorList>
    </citation>
    <scope>NUCLEOTIDE SEQUENCE [LARGE SCALE GENOMIC DNA]</scope>
    <source>
        <strain evidence="3">ZS-35-S2</strain>
    </source>
</reference>
<evidence type="ECO:0000313" key="2">
    <source>
        <dbReference type="EMBL" id="MFD2236490.1"/>
    </source>
</evidence>
<dbReference type="InterPro" id="IPR007791">
    <property type="entry name" value="DjlA_N"/>
</dbReference>
<sequence length="153" mass="17047">MLEQIRQFLETLTGGGERDAHAADDPRVAAAALLAHVSRADGMVSPEERERLDALLAFKFDLGPAEAGEIAAAGRREDHQAVDLFRFTSVLMAHLDEAQRIAFVDLLWEMCFADGALHELEDNLVWRISELLAVPSRERMLAKRAAARRQADR</sequence>
<feature type="domain" description="Co-chaperone DjlA N-terminal" evidence="1">
    <location>
        <begin position="28"/>
        <end position="143"/>
    </location>
</feature>
<dbReference type="EMBL" id="JBHUIJ010000004">
    <property type="protein sequence ID" value="MFD2236490.1"/>
    <property type="molecule type" value="Genomic_DNA"/>
</dbReference>
<dbReference type="RefSeq" id="WP_209737926.1">
    <property type="nucleotide sequence ID" value="NZ_CP072611.1"/>
</dbReference>
<comment type="caution">
    <text evidence="2">The sequence shown here is derived from an EMBL/GenBank/DDBJ whole genome shotgun (WGS) entry which is preliminary data.</text>
</comment>
<dbReference type="InterPro" id="IPR029024">
    <property type="entry name" value="TerB-like"/>
</dbReference>
<dbReference type="Proteomes" id="UP001597371">
    <property type="component" value="Unassembled WGS sequence"/>
</dbReference>
<keyword evidence="3" id="KW-1185">Reference proteome</keyword>
<dbReference type="SUPFAM" id="SSF158682">
    <property type="entry name" value="TerB-like"/>
    <property type="match status" value="1"/>
</dbReference>
<accession>A0ABW5CH47</accession>
<protein>
    <submittedName>
        <fullName evidence="2">TerB family tellurite resistance protein</fullName>
    </submittedName>
</protein>
<organism evidence="2 3">
    <name type="scientific">Aureimonas populi</name>
    <dbReference type="NCBI Taxonomy" id="1701758"/>
    <lineage>
        <taxon>Bacteria</taxon>
        <taxon>Pseudomonadati</taxon>
        <taxon>Pseudomonadota</taxon>
        <taxon>Alphaproteobacteria</taxon>
        <taxon>Hyphomicrobiales</taxon>
        <taxon>Aurantimonadaceae</taxon>
        <taxon>Aureimonas</taxon>
    </lineage>
</organism>
<dbReference type="Gene3D" id="1.10.3680.10">
    <property type="entry name" value="TerB-like"/>
    <property type="match status" value="1"/>
</dbReference>
<dbReference type="CDD" id="cd07313">
    <property type="entry name" value="terB_like_2"/>
    <property type="match status" value="1"/>
</dbReference>